<dbReference type="InterPro" id="IPR016148">
    <property type="entry name" value="Pili_assmbl_chaperone_C"/>
</dbReference>
<comment type="similarity">
    <text evidence="2 6">Belongs to the periplasmic pilus chaperone family.</text>
</comment>
<comment type="caution">
    <text evidence="10">The sequence shown here is derived from an EMBL/GenBank/DDBJ whole genome shotgun (WGS) entry which is preliminary data.</text>
</comment>
<evidence type="ECO:0000259" key="8">
    <source>
        <dbReference type="Pfam" id="PF00345"/>
    </source>
</evidence>
<dbReference type="Pfam" id="PF00345">
    <property type="entry name" value="PapD_N"/>
    <property type="match status" value="1"/>
</dbReference>
<feature type="domain" description="Pili assembly chaperone N-terminal" evidence="8">
    <location>
        <begin position="25"/>
        <end position="150"/>
    </location>
</feature>
<dbReference type="EMBL" id="ADGK01000224">
    <property type="protein sequence ID" value="EFE22399.1"/>
    <property type="molecule type" value="Genomic_DNA"/>
</dbReference>
<gene>
    <name evidence="10" type="ORF">EDWATA_02606</name>
</gene>
<comment type="subcellular location">
    <subcellularLocation>
        <location evidence="1 6">Periplasm</location>
    </subcellularLocation>
</comment>
<keyword evidence="5 6" id="KW-0143">Chaperone</keyword>
<reference evidence="10 11" key="1">
    <citation type="submission" date="2010-02" db="EMBL/GenBank/DDBJ databases">
        <authorList>
            <person name="Weinstock G."/>
            <person name="Sodergren E."/>
            <person name="Clifton S."/>
            <person name="Fulton L."/>
            <person name="Fulton B."/>
            <person name="Courtney L."/>
            <person name="Fronick C."/>
            <person name="Harrison M."/>
            <person name="Strong C."/>
            <person name="Farmer C."/>
            <person name="Delahaunty K."/>
            <person name="Markovic C."/>
            <person name="Hall O."/>
            <person name="Minx P."/>
            <person name="Tomlinson C."/>
            <person name="Mitreva M."/>
            <person name="Nelson J."/>
            <person name="Hou S."/>
            <person name="Wollam A."/>
            <person name="Pepin K.H."/>
            <person name="Johnson M."/>
            <person name="Bhonagiri V."/>
            <person name="Zhang X."/>
            <person name="Suruliraj S."/>
            <person name="Warren W."/>
            <person name="Chinwalla A."/>
            <person name="Mardis E.R."/>
            <person name="Wilson R.K."/>
        </authorList>
    </citation>
    <scope>NUCLEOTIDE SEQUENCE [LARGE SCALE GENOMIC DNA]</scope>
    <source>
        <strain evidence="10 11">ATCC 23685</strain>
    </source>
</reference>
<dbReference type="InterPro" id="IPR050643">
    <property type="entry name" value="Periplasmic_pilus_chap"/>
</dbReference>
<name>D4F772_EDWTA</name>
<dbReference type="GO" id="GO:0030288">
    <property type="term" value="C:outer membrane-bounded periplasmic space"/>
    <property type="evidence" value="ECO:0007669"/>
    <property type="project" value="InterPro"/>
</dbReference>
<dbReference type="InterPro" id="IPR016147">
    <property type="entry name" value="Pili_assmbl_chaperone_N"/>
</dbReference>
<dbReference type="HOGENOM" id="CLU_070768_0_2_6"/>
<evidence type="ECO:0000256" key="4">
    <source>
        <dbReference type="ARBA" id="ARBA00022764"/>
    </source>
</evidence>
<dbReference type="AlphaFoldDB" id="D4F772"/>
<keyword evidence="4" id="KW-0574">Periplasm</keyword>
<dbReference type="InterPro" id="IPR018046">
    <property type="entry name" value="Pili_assmbl_chaperone_CS"/>
</dbReference>
<feature type="signal peptide" evidence="7">
    <location>
        <begin position="1"/>
        <end position="22"/>
    </location>
</feature>
<evidence type="ECO:0000256" key="6">
    <source>
        <dbReference type="RuleBase" id="RU003918"/>
    </source>
</evidence>
<dbReference type="InterPro" id="IPR001829">
    <property type="entry name" value="Pili_assmbl_chaperone_bac"/>
</dbReference>
<sequence length="252" mass="27180">MNRLTTILIMSLALSGGPSALAAGGLSLAQTRVVYPGDKSSIALGVNNSSQHDVWLLRGWVAEAESQQKSSAFVVTPPLYRLDAGNEVQLRINALNTAALPADRESLFYLNVLAIPPTAEPTPSSQGDTHGNVSFAINTRIKLFYRPAAIVDNQAVKAAYSQIRAYPDPRGVGVTLHNPSPYYLTLNATQIDRREAQGKGQDFMLAPYGELTIAHRGQAREISYQVIGDYGGRSTRYTITPLPSAGRSTHAE</sequence>
<evidence type="ECO:0000256" key="3">
    <source>
        <dbReference type="ARBA" id="ARBA00022729"/>
    </source>
</evidence>
<dbReference type="GO" id="GO:0071555">
    <property type="term" value="P:cell wall organization"/>
    <property type="evidence" value="ECO:0007669"/>
    <property type="project" value="InterPro"/>
</dbReference>
<evidence type="ECO:0000256" key="5">
    <source>
        <dbReference type="ARBA" id="ARBA00023186"/>
    </source>
</evidence>
<dbReference type="Gene3D" id="2.60.40.10">
    <property type="entry name" value="Immunoglobulins"/>
    <property type="match status" value="2"/>
</dbReference>
<dbReference type="InterPro" id="IPR036316">
    <property type="entry name" value="Pili_assmbl_chap_C_dom_sf"/>
</dbReference>
<accession>D4F772</accession>
<dbReference type="PANTHER" id="PTHR30251:SF0">
    <property type="entry name" value="FIMBRIAL CHAPERONE PROTEIN ELFD-RELATED"/>
    <property type="match status" value="1"/>
</dbReference>
<protein>
    <submittedName>
        <fullName evidence="10">Gram-negative pili assembly chaperone domain protein</fullName>
    </submittedName>
</protein>
<proteinExistence type="inferred from homology"/>
<dbReference type="PANTHER" id="PTHR30251">
    <property type="entry name" value="PILUS ASSEMBLY CHAPERONE"/>
    <property type="match status" value="1"/>
</dbReference>
<dbReference type="InterPro" id="IPR013783">
    <property type="entry name" value="Ig-like_fold"/>
</dbReference>
<dbReference type="InterPro" id="IPR008962">
    <property type="entry name" value="PapD-like_sf"/>
</dbReference>
<dbReference type="SUPFAM" id="SSF49354">
    <property type="entry name" value="PapD-like"/>
    <property type="match status" value="1"/>
</dbReference>
<evidence type="ECO:0000313" key="10">
    <source>
        <dbReference type="EMBL" id="EFE22399.1"/>
    </source>
</evidence>
<dbReference type="Pfam" id="PF02753">
    <property type="entry name" value="PapD_C"/>
    <property type="match status" value="1"/>
</dbReference>
<evidence type="ECO:0000256" key="1">
    <source>
        <dbReference type="ARBA" id="ARBA00004418"/>
    </source>
</evidence>
<dbReference type="SUPFAM" id="SSF49584">
    <property type="entry name" value="Periplasmic chaperone C-domain"/>
    <property type="match status" value="1"/>
</dbReference>
<feature type="chain" id="PRO_5003057449" evidence="7">
    <location>
        <begin position="23"/>
        <end position="252"/>
    </location>
</feature>
<dbReference type="PROSITE" id="PS00635">
    <property type="entry name" value="PILI_CHAPERONE"/>
    <property type="match status" value="1"/>
</dbReference>
<evidence type="ECO:0000256" key="7">
    <source>
        <dbReference type="SAM" id="SignalP"/>
    </source>
</evidence>
<evidence type="ECO:0000259" key="9">
    <source>
        <dbReference type="Pfam" id="PF02753"/>
    </source>
</evidence>
<keyword evidence="3 7" id="KW-0732">Signal</keyword>
<dbReference type="RefSeq" id="WP_005287671.1">
    <property type="nucleotide sequence ID" value="NZ_GG739633.1"/>
</dbReference>
<dbReference type="PRINTS" id="PR00969">
    <property type="entry name" value="CHAPERONPILI"/>
</dbReference>
<evidence type="ECO:0000313" key="11">
    <source>
        <dbReference type="Proteomes" id="UP000003692"/>
    </source>
</evidence>
<dbReference type="Proteomes" id="UP000003692">
    <property type="component" value="Unassembled WGS sequence"/>
</dbReference>
<organism evidence="10 11">
    <name type="scientific">Edwardsiella tarda ATCC 23685</name>
    <dbReference type="NCBI Taxonomy" id="500638"/>
    <lineage>
        <taxon>Bacteria</taxon>
        <taxon>Pseudomonadati</taxon>
        <taxon>Pseudomonadota</taxon>
        <taxon>Gammaproteobacteria</taxon>
        <taxon>Enterobacterales</taxon>
        <taxon>Hafniaceae</taxon>
        <taxon>Edwardsiella</taxon>
    </lineage>
</organism>
<feature type="domain" description="Pili assembly chaperone C-terminal" evidence="9">
    <location>
        <begin position="177"/>
        <end position="234"/>
    </location>
</feature>
<evidence type="ECO:0000256" key="2">
    <source>
        <dbReference type="ARBA" id="ARBA00007399"/>
    </source>
</evidence>